<dbReference type="AlphaFoldDB" id="D1P0C3"/>
<gene>
    <name evidence="1" type="ORF">PROVRUST_05920</name>
</gene>
<sequence>MNVCWYLLPLKTAFFLLLSDAENMAIFVSLIFCGDIVYCWS</sequence>
<dbReference type="Proteomes" id="UP000005512">
    <property type="component" value="Unassembled WGS sequence"/>
</dbReference>
<name>D1P0C3_9GAMM</name>
<proteinExistence type="predicted"/>
<comment type="caution">
    <text evidence="1">The sequence shown here is derived from an EMBL/GenBank/DDBJ whole genome shotgun (WGS) entry which is preliminary data.</text>
</comment>
<accession>D1P0C3</accession>
<reference evidence="1" key="1">
    <citation type="submission" date="2009-12" db="EMBL/GenBank/DDBJ databases">
        <authorList>
            <person name="Weinstock G."/>
            <person name="Sodergren E."/>
            <person name="Clifton S."/>
            <person name="Fulton L."/>
            <person name="Fulton B."/>
            <person name="Courtney L."/>
            <person name="Fronick C."/>
            <person name="Harrison M."/>
            <person name="Strong C."/>
            <person name="Farmer C."/>
            <person name="Delahaunty K."/>
            <person name="Markovic C."/>
            <person name="Hall O."/>
            <person name="Minx P."/>
            <person name="Tomlinson C."/>
            <person name="Mitreva M."/>
            <person name="Nelson J."/>
            <person name="Hou S."/>
            <person name="Wollam A."/>
            <person name="Pepin K.H."/>
            <person name="Johnson M."/>
            <person name="Bhonagiri V."/>
            <person name="Nash W.E."/>
            <person name="Warren W."/>
            <person name="Chinwalla A."/>
            <person name="Mardis E.R."/>
            <person name="Wilson R.K."/>
        </authorList>
    </citation>
    <scope>NUCLEOTIDE SEQUENCE [LARGE SCALE GENOMIC DNA]</scope>
    <source>
        <strain evidence="1">DSM 4541</strain>
    </source>
</reference>
<dbReference type="HOGENOM" id="CLU_3275156_0_0_6"/>
<evidence type="ECO:0000313" key="1">
    <source>
        <dbReference type="EMBL" id="EFB73121.1"/>
    </source>
</evidence>
<dbReference type="STRING" id="500637.PROVRUST_05920"/>
<organism evidence="1 2">
    <name type="scientific">Providencia rustigianii DSM 4541</name>
    <dbReference type="NCBI Taxonomy" id="500637"/>
    <lineage>
        <taxon>Bacteria</taxon>
        <taxon>Pseudomonadati</taxon>
        <taxon>Pseudomonadota</taxon>
        <taxon>Gammaproteobacteria</taxon>
        <taxon>Enterobacterales</taxon>
        <taxon>Morganellaceae</taxon>
        <taxon>Providencia</taxon>
    </lineage>
</organism>
<dbReference type="EMBL" id="ABXV02000017">
    <property type="protein sequence ID" value="EFB73121.1"/>
    <property type="molecule type" value="Genomic_DNA"/>
</dbReference>
<keyword evidence="2" id="KW-1185">Reference proteome</keyword>
<protein>
    <submittedName>
        <fullName evidence="1">Uncharacterized protein</fullName>
    </submittedName>
</protein>
<evidence type="ECO:0000313" key="2">
    <source>
        <dbReference type="Proteomes" id="UP000005512"/>
    </source>
</evidence>